<evidence type="ECO:0000313" key="4">
    <source>
        <dbReference type="Proteomes" id="UP000094527"/>
    </source>
</evidence>
<dbReference type="Proteomes" id="UP000094527">
    <property type="component" value="Unassembled WGS sequence"/>
</dbReference>
<keyword evidence="1" id="KW-1133">Transmembrane helix</keyword>
<dbReference type="InterPro" id="IPR036179">
    <property type="entry name" value="Ig-like_dom_sf"/>
</dbReference>
<dbReference type="InterPro" id="IPR013783">
    <property type="entry name" value="Ig-like_fold"/>
</dbReference>
<evidence type="ECO:0000256" key="1">
    <source>
        <dbReference type="SAM" id="Phobius"/>
    </source>
</evidence>
<name>A0A1D2N5I1_ORCCI</name>
<dbReference type="CDD" id="cd00096">
    <property type="entry name" value="Ig"/>
    <property type="match status" value="1"/>
</dbReference>
<evidence type="ECO:0000313" key="3">
    <source>
        <dbReference type="EMBL" id="ODN00528.1"/>
    </source>
</evidence>
<dbReference type="SMART" id="SM00408">
    <property type="entry name" value="IGc2"/>
    <property type="match status" value="1"/>
</dbReference>
<feature type="non-terminal residue" evidence="3">
    <location>
        <position position="1"/>
    </location>
</feature>
<dbReference type="InterPro" id="IPR003598">
    <property type="entry name" value="Ig_sub2"/>
</dbReference>
<sequence>DFISFFRSEKTIYVEKVLIMWELNKSTVFTLALVVTFYFFLYPPTSAARVKGRFDRFGTTKNLLNADNLREPDAVLYYHHPDGAKITKASHFEMEYELGRKIVFICTAEGKPRPHITWFKDGIELYAHRWLMLSEWPHGQFKIKSKMEIDPATQMDRGEYECLADNNFAIDRRRFRTEYIEMD</sequence>
<dbReference type="AlphaFoldDB" id="A0A1D2N5I1"/>
<keyword evidence="1" id="KW-0812">Transmembrane</keyword>
<keyword evidence="4" id="KW-1185">Reference proteome</keyword>
<dbReference type="OrthoDB" id="6127080at2759"/>
<organism evidence="3 4">
    <name type="scientific">Orchesella cincta</name>
    <name type="common">Springtail</name>
    <name type="synonym">Podura cincta</name>
    <dbReference type="NCBI Taxonomy" id="48709"/>
    <lineage>
        <taxon>Eukaryota</taxon>
        <taxon>Metazoa</taxon>
        <taxon>Ecdysozoa</taxon>
        <taxon>Arthropoda</taxon>
        <taxon>Hexapoda</taxon>
        <taxon>Collembola</taxon>
        <taxon>Entomobryomorpha</taxon>
        <taxon>Entomobryoidea</taxon>
        <taxon>Orchesellidae</taxon>
        <taxon>Orchesellinae</taxon>
        <taxon>Orchesella</taxon>
    </lineage>
</organism>
<dbReference type="SUPFAM" id="SSF48726">
    <property type="entry name" value="Immunoglobulin"/>
    <property type="match status" value="1"/>
</dbReference>
<proteinExistence type="predicted"/>
<feature type="transmembrane region" description="Helical" evidence="1">
    <location>
        <begin position="26"/>
        <end position="43"/>
    </location>
</feature>
<feature type="domain" description="Ig-like" evidence="2">
    <location>
        <begin position="81"/>
        <end position="167"/>
    </location>
</feature>
<keyword evidence="1" id="KW-0472">Membrane</keyword>
<protein>
    <submittedName>
        <fullName evidence="3">Papilin</fullName>
    </submittedName>
</protein>
<dbReference type="InterPro" id="IPR007110">
    <property type="entry name" value="Ig-like_dom"/>
</dbReference>
<reference evidence="3 4" key="1">
    <citation type="journal article" date="2016" name="Genome Biol. Evol.">
        <title>Gene Family Evolution Reflects Adaptation to Soil Environmental Stressors in the Genome of the Collembolan Orchesella cincta.</title>
        <authorList>
            <person name="Faddeeva-Vakhrusheva A."/>
            <person name="Derks M.F."/>
            <person name="Anvar S.Y."/>
            <person name="Agamennone V."/>
            <person name="Suring W."/>
            <person name="Smit S."/>
            <person name="van Straalen N.M."/>
            <person name="Roelofs D."/>
        </authorList>
    </citation>
    <scope>NUCLEOTIDE SEQUENCE [LARGE SCALE GENOMIC DNA]</scope>
    <source>
        <tissue evidence="3">Mixed pool</tissue>
    </source>
</reference>
<dbReference type="Pfam" id="PF13927">
    <property type="entry name" value="Ig_3"/>
    <property type="match status" value="1"/>
</dbReference>
<dbReference type="PROSITE" id="PS50835">
    <property type="entry name" value="IG_LIKE"/>
    <property type="match status" value="1"/>
</dbReference>
<accession>A0A1D2N5I1</accession>
<dbReference type="Gene3D" id="2.60.40.10">
    <property type="entry name" value="Immunoglobulins"/>
    <property type="match status" value="1"/>
</dbReference>
<gene>
    <name evidence="3" type="ORF">Ocin01_06134</name>
</gene>
<evidence type="ECO:0000259" key="2">
    <source>
        <dbReference type="PROSITE" id="PS50835"/>
    </source>
</evidence>
<comment type="caution">
    <text evidence="3">The sequence shown here is derived from an EMBL/GenBank/DDBJ whole genome shotgun (WGS) entry which is preliminary data.</text>
</comment>
<dbReference type="EMBL" id="LJIJ01000200">
    <property type="protein sequence ID" value="ODN00528.1"/>
    <property type="molecule type" value="Genomic_DNA"/>
</dbReference>